<evidence type="ECO:0000313" key="1">
    <source>
        <dbReference type="EMBL" id="GAA57711.1"/>
    </source>
</evidence>
<accession>G7YXN1</accession>
<reference evidence="1" key="1">
    <citation type="journal article" date="2011" name="Genome Biol.">
        <title>The draft genome of the carcinogenic human liver fluke Clonorchis sinensis.</title>
        <authorList>
            <person name="Wang X."/>
            <person name="Chen W."/>
            <person name="Huang Y."/>
            <person name="Sun J."/>
            <person name="Men J."/>
            <person name="Liu H."/>
            <person name="Luo F."/>
            <person name="Guo L."/>
            <person name="Lv X."/>
            <person name="Deng C."/>
            <person name="Zhou C."/>
            <person name="Fan Y."/>
            <person name="Li X."/>
            <person name="Huang L."/>
            <person name="Hu Y."/>
            <person name="Liang C."/>
            <person name="Hu X."/>
            <person name="Xu J."/>
            <person name="Yu X."/>
        </authorList>
    </citation>
    <scope>NUCLEOTIDE SEQUENCE [LARGE SCALE GENOMIC DNA]</scope>
    <source>
        <strain evidence="1">Henan</strain>
    </source>
</reference>
<dbReference type="EMBL" id="DF144978">
    <property type="protein sequence ID" value="GAA57711.1"/>
    <property type="molecule type" value="Genomic_DNA"/>
</dbReference>
<dbReference type="Proteomes" id="UP000008909">
    <property type="component" value="Unassembled WGS sequence"/>
</dbReference>
<evidence type="ECO:0000313" key="2">
    <source>
        <dbReference type="Proteomes" id="UP000008909"/>
    </source>
</evidence>
<reference key="2">
    <citation type="submission" date="2011-10" db="EMBL/GenBank/DDBJ databases">
        <title>The genome and transcriptome sequence of Clonorchis sinensis provide insights into the carcinogenic liver fluke.</title>
        <authorList>
            <person name="Wang X."/>
            <person name="Huang Y."/>
            <person name="Chen W."/>
            <person name="Liu H."/>
            <person name="Guo L."/>
            <person name="Chen Y."/>
            <person name="Luo F."/>
            <person name="Zhou W."/>
            <person name="Sun J."/>
            <person name="Mao Q."/>
            <person name="Liang P."/>
            <person name="Zhou C."/>
            <person name="Tian Y."/>
            <person name="Men J."/>
            <person name="Lv X."/>
            <person name="Huang L."/>
            <person name="Zhou J."/>
            <person name="Hu Y."/>
            <person name="Li R."/>
            <person name="Zhang F."/>
            <person name="Lei H."/>
            <person name="Li X."/>
            <person name="Hu X."/>
            <person name="Liang C."/>
            <person name="Xu J."/>
            <person name="Wu Z."/>
            <person name="Yu X."/>
        </authorList>
    </citation>
    <scope>NUCLEOTIDE SEQUENCE</scope>
    <source>
        <strain>Henan</strain>
    </source>
</reference>
<keyword evidence="2" id="KW-1185">Reference proteome</keyword>
<protein>
    <submittedName>
        <fullName evidence="1">Uncharacterized protein</fullName>
    </submittedName>
</protein>
<sequence>MLTSTEQTCLAEFAAGRIPELVIRMLLSTVVVGESLPGREQEFDSIYTFISGKLLQGTGGY</sequence>
<dbReference type="AlphaFoldDB" id="G7YXN1"/>
<feature type="non-terminal residue" evidence="1">
    <location>
        <position position="61"/>
    </location>
</feature>
<organism evidence="1 2">
    <name type="scientific">Clonorchis sinensis</name>
    <name type="common">Chinese liver fluke</name>
    <dbReference type="NCBI Taxonomy" id="79923"/>
    <lineage>
        <taxon>Eukaryota</taxon>
        <taxon>Metazoa</taxon>
        <taxon>Spiralia</taxon>
        <taxon>Lophotrochozoa</taxon>
        <taxon>Platyhelminthes</taxon>
        <taxon>Trematoda</taxon>
        <taxon>Digenea</taxon>
        <taxon>Opisthorchiida</taxon>
        <taxon>Opisthorchiata</taxon>
        <taxon>Opisthorchiidae</taxon>
        <taxon>Clonorchis</taxon>
    </lineage>
</organism>
<name>G7YXN1_CLOSI</name>
<gene>
    <name evidence="1" type="ORF">CLF_113111</name>
</gene>
<proteinExistence type="predicted"/>